<dbReference type="Proteomes" id="UP000198900">
    <property type="component" value="Unassembled WGS sequence"/>
</dbReference>
<evidence type="ECO:0000313" key="3">
    <source>
        <dbReference type="Proteomes" id="UP000198900"/>
    </source>
</evidence>
<feature type="chain" id="PRO_5030888418" description="Lipoprotein" evidence="1">
    <location>
        <begin position="22"/>
        <end position="159"/>
    </location>
</feature>
<accession>A0A7Z7FNN2</accession>
<sequence length="159" mass="17179">MKTKMKLVVVAVLVGSLAACASAPDRAAQDAADYGAYPANYEELVTDAQEAVLKDPQSAQNKYLSTPQKGFMIAAGSSTPIYGYRLCLNVNAKNSYGGYTGSKLTEVFIRNGRVTRYRSITRDDQSLNKRIVDGCAPVMGRFDKQADAQGVLKTEPKGE</sequence>
<comment type="caution">
    <text evidence="2">The sequence shown here is derived from an EMBL/GenBank/DDBJ whole genome shotgun (WGS) entry which is preliminary data.</text>
</comment>
<reference evidence="2" key="1">
    <citation type="submission" date="2016-10" db="EMBL/GenBank/DDBJ databases">
        <authorList>
            <person name="Varghese N."/>
            <person name="Submissions S."/>
        </authorList>
    </citation>
    <scope>NUCLEOTIDE SEQUENCE [LARGE SCALE GENOMIC DNA]</scope>
    <source>
        <strain evidence="2">YR281</strain>
    </source>
</reference>
<evidence type="ECO:0000313" key="2">
    <source>
        <dbReference type="EMBL" id="SDJ22809.1"/>
    </source>
</evidence>
<dbReference type="RefSeq" id="WP_091789341.1">
    <property type="nucleotide sequence ID" value="NZ_FNDI01000038.1"/>
</dbReference>
<name>A0A7Z7FNN2_9BURK</name>
<protein>
    <recommendedName>
        <fullName evidence="4">Lipoprotein</fullName>
    </recommendedName>
</protein>
<evidence type="ECO:0008006" key="4">
    <source>
        <dbReference type="Google" id="ProtNLM"/>
    </source>
</evidence>
<dbReference type="EMBL" id="FNDI01000038">
    <property type="protein sequence ID" value="SDJ22809.1"/>
    <property type="molecule type" value="Genomic_DNA"/>
</dbReference>
<evidence type="ECO:0000256" key="1">
    <source>
        <dbReference type="SAM" id="SignalP"/>
    </source>
</evidence>
<gene>
    <name evidence="2" type="ORF">SAMN04487926_13837</name>
</gene>
<keyword evidence="3" id="KW-1185">Reference proteome</keyword>
<proteinExistence type="predicted"/>
<keyword evidence="1" id="KW-0732">Signal</keyword>
<dbReference type="AlphaFoldDB" id="A0A7Z7FNN2"/>
<feature type="signal peptide" evidence="1">
    <location>
        <begin position="1"/>
        <end position="21"/>
    </location>
</feature>
<organism evidence="2 3">
    <name type="scientific">Paraburkholderia steynii</name>
    <dbReference type="NCBI Taxonomy" id="1245441"/>
    <lineage>
        <taxon>Bacteria</taxon>
        <taxon>Pseudomonadati</taxon>
        <taxon>Pseudomonadota</taxon>
        <taxon>Betaproteobacteria</taxon>
        <taxon>Burkholderiales</taxon>
        <taxon>Burkholderiaceae</taxon>
        <taxon>Paraburkholderia</taxon>
    </lineage>
</organism>
<dbReference type="PROSITE" id="PS51257">
    <property type="entry name" value="PROKAR_LIPOPROTEIN"/>
    <property type="match status" value="1"/>
</dbReference>